<dbReference type="GeneID" id="78359204"/>
<organism evidence="1 2">
    <name type="scientific">Gordonibacter pamelaeae</name>
    <dbReference type="NCBI Taxonomy" id="471189"/>
    <lineage>
        <taxon>Bacteria</taxon>
        <taxon>Bacillati</taxon>
        <taxon>Actinomycetota</taxon>
        <taxon>Coriobacteriia</taxon>
        <taxon>Eggerthellales</taxon>
        <taxon>Eggerthellaceae</taxon>
        <taxon>Gordonibacter</taxon>
    </lineage>
</organism>
<proteinExistence type="predicted"/>
<sequence length="217" mass="23432">MISVYAEKNLQSSFGGVPYAIAAAIFLVIGVSAFVSFLASALGAGPSGYDLDDGIVALVAFVVPGAYFAYRWRAERAKRNLFKSYVFAIDDVETPLIDLAALVGRSLNETDRDLRELIGEGWYPGAYVDRGNYMFVRSLETEAKAFGGQGPLPPASVTTAGGSPRRASVRKTYKPLDPEIADIVLQCPQCGELNYRTPNLEACEFCGADLRGLQDGR</sequence>
<reference evidence="1 2" key="1">
    <citation type="journal article" date="2018" name="Elife">
        <title>Discovery and characterization of a prevalent human gut bacterial enzyme sufficient for the inactivation of a family of plant toxins.</title>
        <authorList>
            <person name="Koppel N."/>
            <person name="Bisanz J.E."/>
            <person name="Pandelia M.E."/>
            <person name="Turnbaugh P.J."/>
            <person name="Balskus E.P."/>
        </authorList>
    </citation>
    <scope>NUCLEOTIDE SEQUENCE [LARGE SCALE GENOMIC DNA]</scope>
    <source>
        <strain evidence="1 2">3C</strain>
    </source>
</reference>
<dbReference type="EMBL" id="PPTS01000003">
    <property type="protein sequence ID" value="RDB65625.1"/>
    <property type="molecule type" value="Genomic_DNA"/>
</dbReference>
<dbReference type="Proteomes" id="UP000254000">
    <property type="component" value="Unassembled WGS sequence"/>
</dbReference>
<evidence type="ECO:0000313" key="1">
    <source>
        <dbReference type="EMBL" id="RDB65625.1"/>
    </source>
</evidence>
<name>A0A369M576_9ACTN</name>
<comment type="caution">
    <text evidence="1">The sequence shown here is derived from an EMBL/GenBank/DDBJ whole genome shotgun (WGS) entry which is preliminary data.</text>
</comment>
<dbReference type="RefSeq" id="WP_114568641.1">
    <property type="nucleotide sequence ID" value="NZ_CABMMS010000003.1"/>
</dbReference>
<dbReference type="AlphaFoldDB" id="A0A369M576"/>
<keyword evidence="2" id="KW-1185">Reference proteome</keyword>
<accession>A0A369M576</accession>
<gene>
    <name evidence="1" type="ORF">C1877_05735</name>
</gene>
<protein>
    <submittedName>
        <fullName evidence="1">Uncharacterized protein</fullName>
    </submittedName>
</protein>
<evidence type="ECO:0000313" key="2">
    <source>
        <dbReference type="Proteomes" id="UP000254000"/>
    </source>
</evidence>
<dbReference type="OrthoDB" id="9801841at2"/>